<evidence type="ECO:0000313" key="2">
    <source>
        <dbReference type="EMBL" id="KAK8077976.1"/>
    </source>
</evidence>
<gene>
    <name evidence="2" type="ORF">PG996_004146</name>
</gene>
<keyword evidence="3" id="KW-1185">Reference proteome</keyword>
<protein>
    <submittedName>
        <fullName evidence="2">Uncharacterized protein</fullName>
    </submittedName>
</protein>
<evidence type="ECO:0000313" key="3">
    <source>
        <dbReference type="Proteomes" id="UP001446871"/>
    </source>
</evidence>
<name>A0ABR1W619_9PEZI</name>
<comment type="caution">
    <text evidence="2">The sequence shown here is derived from an EMBL/GenBank/DDBJ whole genome shotgun (WGS) entry which is preliminary data.</text>
</comment>
<proteinExistence type="predicted"/>
<dbReference type="Proteomes" id="UP001446871">
    <property type="component" value="Unassembled WGS sequence"/>
</dbReference>
<feature type="region of interest" description="Disordered" evidence="1">
    <location>
        <begin position="15"/>
        <end position="34"/>
    </location>
</feature>
<dbReference type="EMBL" id="JAQQWM010000002">
    <property type="protein sequence ID" value="KAK8077976.1"/>
    <property type="molecule type" value="Genomic_DNA"/>
</dbReference>
<accession>A0ABR1W619</accession>
<reference evidence="2 3" key="1">
    <citation type="submission" date="2023-01" db="EMBL/GenBank/DDBJ databases">
        <title>Analysis of 21 Apiospora genomes using comparative genomics revels a genus with tremendous synthesis potential of carbohydrate active enzymes and secondary metabolites.</title>
        <authorList>
            <person name="Sorensen T."/>
        </authorList>
    </citation>
    <scope>NUCLEOTIDE SEQUENCE [LARGE SCALE GENOMIC DNA]</scope>
    <source>
        <strain evidence="2 3">CBS 83171</strain>
    </source>
</reference>
<organism evidence="2 3">
    <name type="scientific">Apiospora saccharicola</name>
    <dbReference type="NCBI Taxonomy" id="335842"/>
    <lineage>
        <taxon>Eukaryota</taxon>
        <taxon>Fungi</taxon>
        <taxon>Dikarya</taxon>
        <taxon>Ascomycota</taxon>
        <taxon>Pezizomycotina</taxon>
        <taxon>Sordariomycetes</taxon>
        <taxon>Xylariomycetidae</taxon>
        <taxon>Amphisphaeriales</taxon>
        <taxon>Apiosporaceae</taxon>
        <taxon>Apiospora</taxon>
    </lineage>
</organism>
<sequence length="247" mass="27411">MDPLSAEYQERMGCVTPSSHQHISECEPGATGVGDESQEVEYSHQTTAQVYAGSGSEADERRRQKGPFWGLPREIRDMIWSAVIINSVGEDGNRRFVDALSGVHPQIGREMLGVVLSGCHHPDLDLLIISNKTPGLRLTLFISDARVHDYHLNPPLPSALPSDRISEMMALEMRVHCNALIALGSANLDKLAKHIRGICYYPNPFIDASHDDSRQKGLHSTWAEEQSWQVIDKILELVNGEAAIRPQ</sequence>
<evidence type="ECO:0000256" key="1">
    <source>
        <dbReference type="SAM" id="MobiDB-lite"/>
    </source>
</evidence>